<keyword evidence="3" id="KW-1185">Reference proteome</keyword>
<evidence type="ECO:0000313" key="2">
    <source>
        <dbReference type="EMBL" id="MEI4830596.1"/>
    </source>
</evidence>
<dbReference type="InterPro" id="IPR023087">
    <property type="entry name" value="Flg_Motor_Flig_C"/>
</dbReference>
<proteinExistence type="predicted"/>
<reference evidence="2 3" key="1">
    <citation type="submission" date="2024-01" db="EMBL/GenBank/DDBJ databases">
        <title>Seven novel Bacillus-like species.</title>
        <authorList>
            <person name="Liu G."/>
        </authorList>
    </citation>
    <scope>NUCLEOTIDE SEQUENCE [LARGE SCALE GENOMIC DNA]</scope>
    <source>
        <strain evidence="2 3">FJAT-53711</strain>
    </source>
</reference>
<dbReference type="InterPro" id="IPR011002">
    <property type="entry name" value="FliG_a-hlx"/>
</dbReference>
<sequence>MVQNKYRVTFISPNEMEQRTVMSASSLPNLIRKVENVMADPNGYFINDKKNNCYFQVIKQNVTFIQYELLFSDKAVHIEKVKHVAPAVMRKLFQTMRSPEIYALALLDVDEETKGFLLTEMDDHLRKQVEKELTQKWEVAPAEISEAQEVLLNTLESLINE</sequence>
<protein>
    <submittedName>
        <fullName evidence="2">FliG C-terminal domain-containing protein</fullName>
    </submittedName>
</protein>
<evidence type="ECO:0000259" key="1">
    <source>
        <dbReference type="Pfam" id="PF01706"/>
    </source>
</evidence>
<gene>
    <name evidence="2" type="ORF">WAX78_14155</name>
</gene>
<dbReference type="SUPFAM" id="SSF48029">
    <property type="entry name" value="FliG"/>
    <property type="match status" value="1"/>
</dbReference>
<comment type="caution">
    <text evidence="2">The sequence shown here is derived from an EMBL/GenBank/DDBJ whole genome shotgun (WGS) entry which is preliminary data.</text>
</comment>
<dbReference type="Proteomes" id="UP001367922">
    <property type="component" value="Unassembled WGS sequence"/>
</dbReference>
<dbReference type="Gene3D" id="1.10.220.30">
    <property type="match status" value="1"/>
</dbReference>
<dbReference type="RefSeq" id="WP_336482914.1">
    <property type="nucleotide sequence ID" value="NZ_JBAWSV010000004.1"/>
</dbReference>
<dbReference type="Pfam" id="PF01706">
    <property type="entry name" value="FliG_C"/>
    <property type="match status" value="1"/>
</dbReference>
<dbReference type="EMBL" id="JBAWSV010000004">
    <property type="protein sequence ID" value="MEI4830596.1"/>
    <property type="molecule type" value="Genomic_DNA"/>
</dbReference>
<evidence type="ECO:0000313" key="3">
    <source>
        <dbReference type="Proteomes" id="UP001367922"/>
    </source>
</evidence>
<feature type="domain" description="Flagellar motor switch protein FliG C-terminal" evidence="1">
    <location>
        <begin position="74"/>
        <end position="160"/>
    </location>
</feature>
<name>A0ABU8FX63_9BACI</name>
<organism evidence="2 3">
    <name type="scientific">Bacillus yunxiaonensis</name>
    <dbReference type="NCBI Taxonomy" id="3127665"/>
    <lineage>
        <taxon>Bacteria</taxon>
        <taxon>Bacillati</taxon>
        <taxon>Bacillota</taxon>
        <taxon>Bacilli</taxon>
        <taxon>Bacillales</taxon>
        <taxon>Bacillaceae</taxon>
        <taxon>Bacillus</taxon>
    </lineage>
</organism>
<accession>A0ABU8FX63</accession>